<feature type="compositionally biased region" description="Basic residues" evidence="8">
    <location>
        <begin position="172"/>
        <end position="184"/>
    </location>
</feature>
<evidence type="ECO:0000256" key="7">
    <source>
        <dbReference type="ARBA" id="ARBA00023242"/>
    </source>
</evidence>
<keyword evidence="4" id="KW-0805">Transcription regulation</keyword>
<name>G0UTH9_TRYCI</name>
<dbReference type="InterPro" id="IPR015418">
    <property type="entry name" value="Eaf6"/>
</dbReference>
<feature type="compositionally biased region" description="Gly residues" evidence="8">
    <location>
        <begin position="1"/>
        <end position="14"/>
    </location>
</feature>
<dbReference type="EMBL" id="HE575322">
    <property type="protein sequence ID" value="CCC92693.1"/>
    <property type="molecule type" value="Genomic_DNA"/>
</dbReference>
<keyword evidence="7" id="KW-0539">Nucleus</keyword>
<dbReference type="GO" id="GO:0000123">
    <property type="term" value="C:histone acetyltransferase complex"/>
    <property type="evidence" value="ECO:0007669"/>
    <property type="project" value="InterPro"/>
</dbReference>
<keyword evidence="6" id="KW-0804">Transcription</keyword>
<evidence type="ECO:0000256" key="5">
    <source>
        <dbReference type="ARBA" id="ARBA00023054"/>
    </source>
</evidence>
<evidence type="ECO:0000256" key="6">
    <source>
        <dbReference type="ARBA" id="ARBA00023163"/>
    </source>
</evidence>
<feature type="region of interest" description="Disordered" evidence="8">
    <location>
        <begin position="1"/>
        <end position="32"/>
    </location>
</feature>
<evidence type="ECO:0000256" key="3">
    <source>
        <dbReference type="ARBA" id="ARBA00022853"/>
    </source>
</evidence>
<evidence type="ECO:0000256" key="1">
    <source>
        <dbReference type="ARBA" id="ARBA00004123"/>
    </source>
</evidence>
<sequence length="184" mass="20518">MAARGYGRGRGGGARSVARKSEKSTTSSISASYETDRLSIHTQLEELQRHRESIERRLEELDVRVYDLETIYLRQHVELGGCLFDGFGLERQQLWCAATTAASPARAPAASSTATGGVIDTLPEDRRIAAYRDRLRSFTPNDRVFTASSVGALSTVERLKTLEAAQEESGRARRTRKRTRGKEW</sequence>
<evidence type="ECO:0000313" key="9">
    <source>
        <dbReference type="EMBL" id="CCC92693.1"/>
    </source>
</evidence>
<dbReference type="PANTHER" id="PTHR13476">
    <property type="entry name" value="CHROMATIN MODIFICATION-RELATED PROTEIN MEAF6"/>
    <property type="match status" value="1"/>
</dbReference>
<dbReference type="AlphaFoldDB" id="G0UTH9"/>
<keyword evidence="3" id="KW-0156">Chromatin regulator</keyword>
<evidence type="ECO:0000256" key="2">
    <source>
        <dbReference type="ARBA" id="ARBA00010916"/>
    </source>
</evidence>
<organism evidence="9">
    <name type="scientific">Trypanosoma congolense (strain IL3000)</name>
    <dbReference type="NCBI Taxonomy" id="1068625"/>
    <lineage>
        <taxon>Eukaryota</taxon>
        <taxon>Discoba</taxon>
        <taxon>Euglenozoa</taxon>
        <taxon>Kinetoplastea</taxon>
        <taxon>Metakinetoplastina</taxon>
        <taxon>Trypanosomatida</taxon>
        <taxon>Trypanosomatidae</taxon>
        <taxon>Trypanosoma</taxon>
        <taxon>Nannomonas</taxon>
    </lineage>
</organism>
<feature type="region of interest" description="Disordered" evidence="8">
    <location>
        <begin position="164"/>
        <end position="184"/>
    </location>
</feature>
<comment type="similarity">
    <text evidence="2">Belongs to the EAF6 family.</text>
</comment>
<dbReference type="Pfam" id="PF09340">
    <property type="entry name" value="NuA4"/>
    <property type="match status" value="1"/>
</dbReference>
<evidence type="ECO:0000256" key="8">
    <source>
        <dbReference type="SAM" id="MobiDB-lite"/>
    </source>
</evidence>
<reference evidence="9" key="1">
    <citation type="journal article" date="2012" name="Proc. Natl. Acad. Sci. U.S.A.">
        <title>Antigenic diversity is generated by distinct evolutionary mechanisms in African trypanosome species.</title>
        <authorList>
            <person name="Jackson A.P."/>
            <person name="Berry A."/>
            <person name="Aslett M."/>
            <person name="Allison H.C."/>
            <person name="Burton P."/>
            <person name="Vavrova-Anderson J."/>
            <person name="Brown R."/>
            <person name="Browne H."/>
            <person name="Corton N."/>
            <person name="Hauser H."/>
            <person name="Gamble J."/>
            <person name="Gilderthorp R."/>
            <person name="Marcello L."/>
            <person name="McQuillan J."/>
            <person name="Otto T.D."/>
            <person name="Quail M.A."/>
            <person name="Sanders M.J."/>
            <person name="van Tonder A."/>
            <person name="Ginger M.L."/>
            <person name="Field M.C."/>
            <person name="Barry J.D."/>
            <person name="Hertz-Fowler C."/>
            <person name="Berriman M."/>
        </authorList>
    </citation>
    <scope>NUCLEOTIDE SEQUENCE</scope>
    <source>
        <strain evidence="9">IL3000</strain>
    </source>
</reference>
<dbReference type="GO" id="GO:0006325">
    <property type="term" value="P:chromatin organization"/>
    <property type="evidence" value="ECO:0007669"/>
    <property type="project" value="UniProtKB-KW"/>
</dbReference>
<keyword evidence="5" id="KW-0175">Coiled coil</keyword>
<dbReference type="GO" id="GO:0005634">
    <property type="term" value="C:nucleus"/>
    <property type="evidence" value="ECO:0007669"/>
    <property type="project" value="UniProtKB-SubCell"/>
</dbReference>
<gene>
    <name evidence="9" type="ORF">TCIL3000_9_880</name>
</gene>
<proteinExistence type="inferred from homology"/>
<protein>
    <submittedName>
        <fullName evidence="9">Uncharacterized protein TCIL3000_9_880</fullName>
    </submittedName>
</protein>
<evidence type="ECO:0000256" key="4">
    <source>
        <dbReference type="ARBA" id="ARBA00023015"/>
    </source>
</evidence>
<dbReference type="VEuPathDB" id="TriTrypDB:TcIL3000_9_880"/>
<comment type="subcellular location">
    <subcellularLocation>
        <location evidence="1">Nucleus</location>
    </subcellularLocation>
</comment>
<accession>G0UTH9</accession>